<dbReference type="SUPFAM" id="SSF55729">
    <property type="entry name" value="Acyl-CoA N-acyltransferases (Nat)"/>
    <property type="match status" value="1"/>
</dbReference>
<proteinExistence type="predicted"/>
<name>A0ABD6WBG3_RATRA</name>
<evidence type="ECO:0000259" key="1">
    <source>
        <dbReference type="PROSITE" id="PS51186"/>
    </source>
</evidence>
<sequence length="212" mass="23185">MSIDPWPLFSLELRTPRLQLHPVRDADLSGLAEAALAGVHESGRSPFPSLWAQAPAERLPAELARFHWSQRAQTTRESWRVAFAVIEDGRVIGCQDVVAESFAATRTLTSGSWLTRSAQGRGLGREMRAAVLLLAFDHLGAEVAESTALAWNTRSIRVSEALGYRPNGTHRIVRADGAAVEEVRLRVTSETVVRPEWTLAVSGIEAARATLL</sequence>
<dbReference type="AlphaFoldDB" id="A0ABD6WBG3"/>
<dbReference type="InterPro" id="IPR016181">
    <property type="entry name" value="Acyl_CoA_acyltransferase"/>
</dbReference>
<dbReference type="InterPro" id="IPR051908">
    <property type="entry name" value="Ribosomal_N-acetyltransferase"/>
</dbReference>
<dbReference type="EMBL" id="PSUL01000003">
    <property type="protein sequence ID" value="PPF15757.1"/>
    <property type="molecule type" value="Genomic_DNA"/>
</dbReference>
<dbReference type="PANTHER" id="PTHR43441">
    <property type="entry name" value="RIBOSOMAL-PROTEIN-SERINE ACETYLTRANSFERASE"/>
    <property type="match status" value="1"/>
</dbReference>
<dbReference type="PANTHER" id="PTHR43441:SF11">
    <property type="entry name" value="RIBOSOMAL-PROTEIN-SERINE ACETYLTRANSFERASE"/>
    <property type="match status" value="1"/>
</dbReference>
<evidence type="ECO:0000313" key="2">
    <source>
        <dbReference type="EMBL" id="PPF15757.1"/>
    </source>
</evidence>
<dbReference type="PROSITE" id="PS51186">
    <property type="entry name" value="GNAT"/>
    <property type="match status" value="1"/>
</dbReference>
<dbReference type="InterPro" id="IPR000182">
    <property type="entry name" value="GNAT_dom"/>
</dbReference>
<dbReference type="RefSeq" id="WP_104326518.1">
    <property type="nucleotide sequence ID" value="NZ_PSUL01000003.1"/>
</dbReference>
<gene>
    <name evidence="2" type="ORF">C5C04_02485</name>
</gene>
<protein>
    <submittedName>
        <fullName evidence="2">N-acetyltransferase</fullName>
    </submittedName>
</protein>
<dbReference type="Pfam" id="PF13302">
    <property type="entry name" value="Acetyltransf_3"/>
    <property type="match status" value="1"/>
</dbReference>
<feature type="domain" description="N-acetyltransferase" evidence="1">
    <location>
        <begin position="26"/>
        <end position="186"/>
    </location>
</feature>
<organism evidence="2 3">
    <name type="scientific">Rathayibacter rathayi</name>
    <name type="common">Corynebacterium rathayi</name>
    <dbReference type="NCBI Taxonomy" id="33887"/>
    <lineage>
        <taxon>Bacteria</taxon>
        <taxon>Bacillati</taxon>
        <taxon>Actinomycetota</taxon>
        <taxon>Actinomycetes</taxon>
        <taxon>Micrococcales</taxon>
        <taxon>Microbacteriaceae</taxon>
        <taxon>Rathayibacter</taxon>
    </lineage>
</organism>
<comment type="caution">
    <text evidence="2">The sequence shown here is derived from an EMBL/GenBank/DDBJ whole genome shotgun (WGS) entry which is preliminary data.</text>
</comment>
<accession>A0ABD6WBG3</accession>
<dbReference type="Gene3D" id="3.40.630.30">
    <property type="match status" value="1"/>
</dbReference>
<evidence type="ECO:0000313" key="3">
    <source>
        <dbReference type="Proteomes" id="UP000237881"/>
    </source>
</evidence>
<dbReference type="Proteomes" id="UP000237881">
    <property type="component" value="Unassembled WGS sequence"/>
</dbReference>
<reference evidence="2 3" key="1">
    <citation type="submission" date="2018-02" db="EMBL/GenBank/DDBJ databases">
        <title>Bacteriophage NCPPB3778 and a type I-E CRISPR drive the evolution of the US Biological Select Agent, Rathayibacter toxicus.</title>
        <authorList>
            <person name="Davis E.W.II."/>
            <person name="Tabima J.F."/>
            <person name="Weisberg A.J."/>
            <person name="Lopes L.D."/>
            <person name="Wiseman M.S."/>
            <person name="Wiseman M.S."/>
            <person name="Pupko T."/>
            <person name="Belcher M.S."/>
            <person name="Sechler A.J."/>
            <person name="Tancos M.A."/>
            <person name="Schroeder B.K."/>
            <person name="Murray T.D."/>
            <person name="Luster D.G."/>
            <person name="Schneider W.L."/>
            <person name="Rogers E."/>
            <person name="Andreote F.D."/>
            <person name="Grunwald N.J."/>
            <person name="Putnam M.L."/>
            <person name="Chang J.H."/>
        </authorList>
    </citation>
    <scope>NUCLEOTIDE SEQUENCE [LARGE SCALE GENOMIC DNA]</scope>
    <source>
        <strain evidence="2 3">AY1I9</strain>
    </source>
</reference>